<dbReference type="EMBL" id="HBKO01032421">
    <property type="protein sequence ID" value="CAE2251207.1"/>
    <property type="molecule type" value="Transcribed_RNA"/>
</dbReference>
<organism evidence="2">
    <name type="scientific">Prymnesium polylepis</name>
    <dbReference type="NCBI Taxonomy" id="72548"/>
    <lineage>
        <taxon>Eukaryota</taxon>
        <taxon>Haptista</taxon>
        <taxon>Haptophyta</taxon>
        <taxon>Prymnesiophyceae</taxon>
        <taxon>Prymnesiales</taxon>
        <taxon>Prymnesiaceae</taxon>
        <taxon>Prymnesium</taxon>
    </lineage>
</organism>
<accession>A0A6T8BTY4</accession>
<name>A0A6T8BTY4_9EUKA</name>
<evidence type="ECO:0000313" key="2">
    <source>
        <dbReference type="EMBL" id="CAE2251212.1"/>
    </source>
</evidence>
<sequence length="188" mass="21022">MQIEVLSGFEEGTKDVRLLPNGRLGRITKIRTGDGHPVYMGSEGKLLCRHGEMASYILARCGKRGICNELSACDCTSTEGLFTKTDVLPPPQSVDLFRLLENLGAERKRAVDKPCSHHFRAFGDVWINSRNKIVCECGRGPTLREKLGCCKLRVPKRRHSALKARLEKSDRFDRLQALATAEASPERQ</sequence>
<protein>
    <submittedName>
        <fullName evidence="2">Uncharacterized protein</fullName>
    </submittedName>
</protein>
<dbReference type="EMBL" id="HBKO01032422">
    <property type="protein sequence ID" value="CAE2251212.1"/>
    <property type="molecule type" value="Transcribed_RNA"/>
</dbReference>
<proteinExistence type="predicted"/>
<reference evidence="2" key="1">
    <citation type="submission" date="2021-01" db="EMBL/GenBank/DDBJ databases">
        <authorList>
            <person name="Corre E."/>
            <person name="Pelletier E."/>
            <person name="Niang G."/>
            <person name="Scheremetjew M."/>
            <person name="Finn R."/>
            <person name="Kale V."/>
            <person name="Holt S."/>
            <person name="Cochrane G."/>
            <person name="Meng A."/>
            <person name="Brown T."/>
            <person name="Cohen L."/>
        </authorList>
    </citation>
    <scope>NUCLEOTIDE SEQUENCE</scope>
    <source>
        <strain evidence="2">UIO037</strain>
    </source>
</reference>
<gene>
    <name evidence="1" type="ORF">CPOL0286_LOCUS14785</name>
    <name evidence="2" type="ORF">CPOL0286_LOCUS14786</name>
</gene>
<dbReference type="AlphaFoldDB" id="A0A6T8BTY4"/>
<evidence type="ECO:0000313" key="1">
    <source>
        <dbReference type="EMBL" id="CAE2251207.1"/>
    </source>
</evidence>